<dbReference type="AlphaFoldDB" id="A0A0K0G4U6"/>
<evidence type="ECO:0000256" key="1">
    <source>
        <dbReference type="SAM" id="MobiDB-lite"/>
    </source>
</evidence>
<protein>
    <submittedName>
        <fullName evidence="3">TFIIIC_sub6 domain-containing protein</fullName>
    </submittedName>
</protein>
<proteinExistence type="predicted"/>
<sequence>MDQLGCTHIFSVLSKSETNGVAERHIRIVKEGLYKFKQKVKGEDEDMSDNSPIKAGDGDCSSERGKLDDENVFVDLEGESYNEKFSIAQISILLQPNESLNTISSEEKSVFNDLQISVFDFGKPLDFERTLEQRDLKASCKLNATPVLGDLSATKNNVNLFNSDDELEEYIKKNKVKILAGVDGSALIGRGAGYTIEWCETGHSVDGDEENGKCFIS</sequence>
<dbReference type="Proteomes" id="UP000035680">
    <property type="component" value="Unassembled WGS sequence"/>
</dbReference>
<evidence type="ECO:0000313" key="2">
    <source>
        <dbReference type="Proteomes" id="UP000035680"/>
    </source>
</evidence>
<feature type="region of interest" description="Disordered" evidence="1">
    <location>
        <begin position="44"/>
        <end position="64"/>
    </location>
</feature>
<evidence type="ECO:0000313" key="3">
    <source>
        <dbReference type="WBParaSite" id="SVE_1975700.1"/>
    </source>
</evidence>
<organism evidence="2 3">
    <name type="scientific">Strongyloides venezuelensis</name>
    <name type="common">Threadworm</name>
    <dbReference type="NCBI Taxonomy" id="75913"/>
    <lineage>
        <taxon>Eukaryota</taxon>
        <taxon>Metazoa</taxon>
        <taxon>Ecdysozoa</taxon>
        <taxon>Nematoda</taxon>
        <taxon>Chromadorea</taxon>
        <taxon>Rhabditida</taxon>
        <taxon>Tylenchina</taxon>
        <taxon>Panagrolaimomorpha</taxon>
        <taxon>Strongyloidoidea</taxon>
        <taxon>Strongyloididae</taxon>
        <taxon>Strongyloides</taxon>
    </lineage>
</organism>
<name>A0A0K0G4U6_STRVS</name>
<keyword evidence="2" id="KW-1185">Reference proteome</keyword>
<reference evidence="3" key="2">
    <citation type="submission" date="2015-08" db="UniProtKB">
        <authorList>
            <consortium name="WormBaseParasite"/>
        </authorList>
    </citation>
    <scope>IDENTIFICATION</scope>
</reference>
<accession>A0A0K0G4U6</accession>
<dbReference type="WBParaSite" id="SVE_1975700.1">
    <property type="protein sequence ID" value="SVE_1975700.1"/>
    <property type="gene ID" value="SVE_1975700"/>
</dbReference>
<reference evidence="2" key="1">
    <citation type="submission" date="2014-07" db="EMBL/GenBank/DDBJ databases">
        <authorList>
            <person name="Martin A.A"/>
            <person name="De Silva N."/>
        </authorList>
    </citation>
    <scope>NUCLEOTIDE SEQUENCE</scope>
</reference>